<dbReference type="FunFam" id="3.30.160.60:FF:000072">
    <property type="entry name" value="zinc finger protein 143 isoform X1"/>
    <property type="match status" value="1"/>
</dbReference>
<comment type="caution">
    <text evidence="8">The sequence shown here is derived from an EMBL/GenBank/DDBJ whole genome shotgun (WGS) entry which is preliminary data.</text>
</comment>
<accession>A0A261Y6R6</accession>
<sequence>MDDQTTDYQQTSYTLSSIPSSHPIYNQTYPPHTIVGYPFTNLVECQSPYRLYSHSLQAKPVVSSIPSPYSPVSDDPRALYNEHEFNHVDASYHYFLRMQELQGLNVQSNTVSSATCLPEYIDGAMVKNNVVGRLSPLSPVSPVMLVHEEPYSDTASSCDSMHVPDSGLSPQSQEGHQDEFTKAQTTLATQKAGARARGKRSSSRSDGSNGKCFPCEIHGCGRVFKRSEHLKRHIRSIHTTEKPYVCSHRGCTKRFSRSDNLHQHMRIHRQHGKERPASRSFTNFTPLDHQLNAPGNPGLLL</sequence>
<keyword evidence="2" id="KW-0677">Repeat</keyword>
<dbReference type="AlphaFoldDB" id="A0A261Y6R6"/>
<dbReference type="PROSITE" id="PS50157">
    <property type="entry name" value="ZINC_FINGER_C2H2_2"/>
    <property type="match status" value="2"/>
</dbReference>
<keyword evidence="9" id="KW-1185">Reference proteome</keyword>
<feature type="region of interest" description="Disordered" evidence="6">
    <location>
        <begin position="269"/>
        <end position="301"/>
    </location>
</feature>
<evidence type="ECO:0000313" key="8">
    <source>
        <dbReference type="EMBL" id="OZJ06184.1"/>
    </source>
</evidence>
<dbReference type="Proteomes" id="UP000242875">
    <property type="component" value="Unassembled WGS sequence"/>
</dbReference>
<evidence type="ECO:0000256" key="4">
    <source>
        <dbReference type="ARBA" id="ARBA00022833"/>
    </source>
</evidence>
<dbReference type="GO" id="GO:0000978">
    <property type="term" value="F:RNA polymerase II cis-regulatory region sequence-specific DNA binding"/>
    <property type="evidence" value="ECO:0007669"/>
    <property type="project" value="UniProtKB-ARBA"/>
</dbReference>
<keyword evidence="1" id="KW-0479">Metal-binding</keyword>
<organism evidence="8 9">
    <name type="scientific">Bifiguratus adelaidae</name>
    <dbReference type="NCBI Taxonomy" id="1938954"/>
    <lineage>
        <taxon>Eukaryota</taxon>
        <taxon>Fungi</taxon>
        <taxon>Fungi incertae sedis</taxon>
        <taxon>Mucoromycota</taxon>
        <taxon>Mucoromycotina</taxon>
        <taxon>Endogonomycetes</taxon>
        <taxon>Endogonales</taxon>
        <taxon>Endogonales incertae sedis</taxon>
        <taxon>Bifiguratus</taxon>
    </lineage>
</organism>
<keyword evidence="4" id="KW-0862">Zinc</keyword>
<gene>
    <name evidence="8" type="ORF">BZG36_01000</name>
</gene>
<dbReference type="PANTHER" id="PTHR23235">
    <property type="entry name" value="KRUEPPEL-LIKE TRANSCRIPTION FACTOR"/>
    <property type="match status" value="1"/>
</dbReference>
<evidence type="ECO:0000256" key="2">
    <source>
        <dbReference type="ARBA" id="ARBA00022737"/>
    </source>
</evidence>
<dbReference type="InterPro" id="IPR036236">
    <property type="entry name" value="Znf_C2H2_sf"/>
</dbReference>
<dbReference type="OrthoDB" id="6365676at2759"/>
<dbReference type="SMART" id="SM00355">
    <property type="entry name" value="ZnF_C2H2"/>
    <property type="match status" value="2"/>
</dbReference>
<evidence type="ECO:0000259" key="7">
    <source>
        <dbReference type="PROSITE" id="PS50157"/>
    </source>
</evidence>
<dbReference type="Pfam" id="PF00096">
    <property type="entry name" value="zf-C2H2"/>
    <property type="match status" value="2"/>
</dbReference>
<dbReference type="Gene3D" id="3.30.160.60">
    <property type="entry name" value="Classic Zinc Finger"/>
    <property type="match status" value="2"/>
</dbReference>
<dbReference type="GO" id="GO:0008270">
    <property type="term" value="F:zinc ion binding"/>
    <property type="evidence" value="ECO:0007669"/>
    <property type="project" value="UniProtKB-KW"/>
</dbReference>
<name>A0A261Y6R6_9FUNG</name>
<evidence type="ECO:0000256" key="5">
    <source>
        <dbReference type="PROSITE-ProRule" id="PRU00042"/>
    </source>
</evidence>
<feature type="domain" description="C2H2-type" evidence="7">
    <location>
        <begin position="213"/>
        <end position="243"/>
    </location>
</feature>
<dbReference type="PROSITE" id="PS00028">
    <property type="entry name" value="ZINC_FINGER_C2H2_1"/>
    <property type="match status" value="2"/>
</dbReference>
<dbReference type="InterPro" id="IPR013087">
    <property type="entry name" value="Znf_C2H2_type"/>
</dbReference>
<dbReference type="SUPFAM" id="SSF57667">
    <property type="entry name" value="beta-beta-alpha zinc fingers"/>
    <property type="match status" value="1"/>
</dbReference>
<dbReference type="PANTHER" id="PTHR23235:SF120">
    <property type="entry name" value="KRUPPEL-LIKE FACTOR 15"/>
    <property type="match status" value="1"/>
</dbReference>
<evidence type="ECO:0000256" key="6">
    <source>
        <dbReference type="SAM" id="MobiDB-lite"/>
    </source>
</evidence>
<keyword evidence="3 5" id="KW-0863">Zinc-finger</keyword>
<reference evidence="8 9" key="1">
    <citation type="journal article" date="2017" name="Mycologia">
        <title>Bifiguratus adelaidae, gen. et sp. nov., a new member of Mucoromycotina in endophytic and soil-dwelling habitats.</title>
        <authorList>
            <person name="Torres-Cruz T.J."/>
            <person name="Billingsley Tobias T.L."/>
            <person name="Almatruk M."/>
            <person name="Hesse C."/>
            <person name="Kuske C.R."/>
            <person name="Desiro A."/>
            <person name="Benucci G.M."/>
            <person name="Bonito G."/>
            <person name="Stajich J.E."/>
            <person name="Dunlap C."/>
            <person name="Arnold A.E."/>
            <person name="Porras-Alfaro A."/>
        </authorList>
    </citation>
    <scope>NUCLEOTIDE SEQUENCE [LARGE SCALE GENOMIC DNA]</scope>
    <source>
        <strain evidence="8 9">AZ0501</strain>
    </source>
</reference>
<evidence type="ECO:0000256" key="3">
    <source>
        <dbReference type="ARBA" id="ARBA00022771"/>
    </source>
</evidence>
<dbReference type="GO" id="GO:0000981">
    <property type="term" value="F:DNA-binding transcription factor activity, RNA polymerase II-specific"/>
    <property type="evidence" value="ECO:0007669"/>
    <property type="project" value="TreeGrafter"/>
</dbReference>
<proteinExistence type="predicted"/>
<evidence type="ECO:0000256" key="1">
    <source>
        <dbReference type="ARBA" id="ARBA00022723"/>
    </source>
</evidence>
<feature type="domain" description="C2H2-type" evidence="7">
    <location>
        <begin position="244"/>
        <end position="276"/>
    </location>
</feature>
<evidence type="ECO:0000313" key="9">
    <source>
        <dbReference type="Proteomes" id="UP000242875"/>
    </source>
</evidence>
<dbReference type="EMBL" id="MVBO01000006">
    <property type="protein sequence ID" value="OZJ06184.1"/>
    <property type="molecule type" value="Genomic_DNA"/>
</dbReference>
<feature type="region of interest" description="Disordered" evidence="6">
    <location>
        <begin position="154"/>
        <end position="209"/>
    </location>
</feature>
<feature type="compositionally biased region" description="Low complexity" evidence="6">
    <location>
        <begin position="182"/>
        <end position="193"/>
    </location>
</feature>
<protein>
    <recommendedName>
        <fullName evidence="7">C2H2-type domain-containing protein</fullName>
    </recommendedName>
</protein>